<dbReference type="OrthoDB" id="10255512at2759"/>
<keyword evidence="1" id="KW-0175">Coiled coil</keyword>
<dbReference type="EMBL" id="CP063407">
    <property type="protein sequence ID" value="QSZ33031.1"/>
    <property type="molecule type" value="Genomic_DNA"/>
</dbReference>
<proteinExistence type="predicted"/>
<dbReference type="Proteomes" id="UP000672032">
    <property type="component" value="Chromosome 3"/>
</dbReference>
<keyword evidence="4" id="KW-1185">Reference proteome</keyword>
<reference evidence="3" key="1">
    <citation type="submission" date="2020-10" db="EMBL/GenBank/DDBJ databases">
        <title>Genome Sequence of Monilinia vaccinii-corymbosi Sheds Light on Mummy Berry Disease Infection of Blueberry and Mating Type.</title>
        <authorList>
            <person name="Yow A.G."/>
            <person name="Zhang Y."/>
            <person name="Bansal K."/>
            <person name="Eacker S.M."/>
            <person name="Sullivan S."/>
            <person name="Liachko I."/>
            <person name="Cubeta M.A."/>
            <person name="Rollins J.A."/>
            <person name="Ashrafi H."/>
        </authorList>
    </citation>
    <scope>NUCLEOTIDE SEQUENCE</scope>
    <source>
        <strain evidence="3">RL-1</strain>
    </source>
</reference>
<evidence type="ECO:0000313" key="4">
    <source>
        <dbReference type="Proteomes" id="UP000672032"/>
    </source>
</evidence>
<gene>
    <name evidence="3" type="ORF">DSL72_002616</name>
</gene>
<protein>
    <submittedName>
        <fullName evidence="3">Uncharacterized protein</fullName>
    </submittedName>
</protein>
<sequence>MAERRYPIVDGDIEPMVRKGKEVLAQRKRVQEMNRRVIGKPLMDLKVLAAIAKFKKDRYELGQAITQAIQTVNAVEDKICDTSVEMDTLSGRFNAPDPSAKLPEPQALENALIIVMAAYGNVDRIRDASPQAKFKLFNLELAECRRKSEDMSAKFQSQLAEAVKAVPDLTTEIAGLKSSNQAYEEKICTLNKEIFDLNMEWQTKYTNLQEVLNVRTDARNDLQSKLTFRTSESETSKKRLAAGISERDTLQTKLNSRTAERDEFEERLRTCTSERYELEDRVKSRRTEKDGFEKQLIACISERDGFKGRLKNHTERQYELEEHLKTRTLERDEFAKRLNACISERDKFEGRLKNRTEGQHELKARFKTCTLERDEFSKRLNACISERDGFEGRLKTHMERQHDLEERLQTRTLERDESEKRLEARTKERDELEERLKIISAERDRFKQTLETRTDERNGFRQNLVTRTAERDGYYQNLETRTTERDGFERSLSARTIERDECKRYLEIRTTERDNLRGILNTRIEEWNRLQQSLAVRTSERDSNRTFERDHIQTITDSNNGMSASSLGRQTDPWEMQKVYTSLKNLISSLLVGREGNSLCHKTVVKELEAFTGNLSQNLSIRERQAYSIIAQVSNQDDHIANSTPMYMILQLVIALNKSTVSHASTLVLLKQLTFSIWKYPNSTFQKLLGHCIELFASKPVDRTDVYALIGISISQILKIVQKQPNPTKTSFNH</sequence>
<accession>A0A8A3PD81</accession>
<feature type="coiled-coil region" evidence="1">
    <location>
        <begin position="247"/>
        <end position="281"/>
    </location>
</feature>
<dbReference type="SUPFAM" id="SSF57997">
    <property type="entry name" value="Tropomyosin"/>
    <property type="match status" value="1"/>
</dbReference>
<dbReference type="AlphaFoldDB" id="A0A8A3PD81"/>
<organism evidence="3 4">
    <name type="scientific">Monilinia vaccinii-corymbosi</name>
    <dbReference type="NCBI Taxonomy" id="61207"/>
    <lineage>
        <taxon>Eukaryota</taxon>
        <taxon>Fungi</taxon>
        <taxon>Dikarya</taxon>
        <taxon>Ascomycota</taxon>
        <taxon>Pezizomycotina</taxon>
        <taxon>Leotiomycetes</taxon>
        <taxon>Helotiales</taxon>
        <taxon>Sclerotiniaceae</taxon>
        <taxon>Monilinia</taxon>
    </lineage>
</organism>
<name>A0A8A3PD81_9HELO</name>
<feature type="region of interest" description="Disordered" evidence="2">
    <location>
        <begin position="399"/>
        <end position="426"/>
    </location>
</feature>
<evidence type="ECO:0000256" key="2">
    <source>
        <dbReference type="SAM" id="MobiDB-lite"/>
    </source>
</evidence>
<evidence type="ECO:0000313" key="3">
    <source>
        <dbReference type="EMBL" id="QSZ33031.1"/>
    </source>
</evidence>
<evidence type="ECO:0000256" key="1">
    <source>
        <dbReference type="SAM" id="Coils"/>
    </source>
</evidence>